<dbReference type="Pfam" id="PF01593">
    <property type="entry name" value="Amino_oxidase"/>
    <property type="match status" value="1"/>
</dbReference>
<evidence type="ECO:0000256" key="2">
    <source>
        <dbReference type="ARBA" id="ARBA00038825"/>
    </source>
</evidence>
<reference evidence="5 6" key="1">
    <citation type="submission" date="2024-10" db="EMBL/GenBank/DDBJ databases">
        <title>The Natural Products Discovery Center: Release of the First 8490 Sequenced Strains for Exploring Actinobacteria Biosynthetic Diversity.</title>
        <authorList>
            <person name="Kalkreuter E."/>
            <person name="Kautsar S.A."/>
            <person name="Yang D."/>
            <person name="Bader C.D."/>
            <person name="Teijaro C.N."/>
            <person name="Fluegel L."/>
            <person name="Davis C.M."/>
            <person name="Simpson J.R."/>
            <person name="Lauterbach L."/>
            <person name="Steele A.D."/>
            <person name="Gui C."/>
            <person name="Meng S."/>
            <person name="Li G."/>
            <person name="Viehrig K."/>
            <person name="Ye F."/>
            <person name="Su P."/>
            <person name="Kiefer A.F."/>
            <person name="Nichols A."/>
            <person name="Cepeda A.J."/>
            <person name="Yan W."/>
            <person name="Fan B."/>
            <person name="Jiang Y."/>
            <person name="Adhikari A."/>
            <person name="Zheng C.-J."/>
            <person name="Schuster L."/>
            <person name="Cowan T.M."/>
            <person name="Smanski M.J."/>
            <person name="Chevrette M.G."/>
            <person name="De Carvalho L.P.S."/>
            <person name="Shen B."/>
        </authorList>
    </citation>
    <scope>NUCLEOTIDE SEQUENCE [LARGE SCALE GENOMIC DNA]</scope>
    <source>
        <strain evidence="5 6">NPDC049639</strain>
    </source>
</reference>
<feature type="domain" description="Amine oxidase" evidence="4">
    <location>
        <begin position="30"/>
        <end position="510"/>
    </location>
</feature>
<comment type="function">
    <text evidence="1">Probable oxidoreductase that may play a role as regulator of mitochondrial function.</text>
</comment>
<proteinExistence type="predicted"/>
<evidence type="ECO:0000313" key="5">
    <source>
        <dbReference type="EMBL" id="MFI7587423.1"/>
    </source>
</evidence>
<dbReference type="Gene3D" id="3.50.50.60">
    <property type="entry name" value="FAD/NAD(P)-binding domain"/>
    <property type="match status" value="2"/>
</dbReference>
<dbReference type="SUPFAM" id="SSF51905">
    <property type="entry name" value="FAD/NAD(P)-binding domain"/>
    <property type="match status" value="1"/>
</dbReference>
<evidence type="ECO:0000259" key="4">
    <source>
        <dbReference type="Pfam" id="PF01593"/>
    </source>
</evidence>
<accession>A0ABW8AN69</accession>
<dbReference type="EMBL" id="JBITLV010000003">
    <property type="protein sequence ID" value="MFI7587423.1"/>
    <property type="molecule type" value="Genomic_DNA"/>
</dbReference>
<gene>
    <name evidence="5" type="ORF">ACIB24_10150</name>
</gene>
<dbReference type="InterPro" id="IPR036188">
    <property type="entry name" value="FAD/NAD-bd_sf"/>
</dbReference>
<comment type="subunit">
    <text evidence="2">Interacts with COX5B; this interaction may contribute to localize PYROXD2 to the inner face of the inner mitochondrial membrane.</text>
</comment>
<dbReference type="PRINTS" id="PR00411">
    <property type="entry name" value="PNDRDTASEI"/>
</dbReference>
<dbReference type="InterPro" id="IPR002937">
    <property type="entry name" value="Amino_oxidase"/>
</dbReference>
<dbReference type="PANTHER" id="PTHR10668">
    <property type="entry name" value="PHYTOENE DEHYDROGENASE"/>
    <property type="match status" value="1"/>
</dbReference>
<evidence type="ECO:0000256" key="1">
    <source>
        <dbReference type="ARBA" id="ARBA00037217"/>
    </source>
</evidence>
<sequence>MTDVTDVTVDDVRTTNATADAVVIGAGPNGLVAAAMLADAGWDVCVLEAADEVGGAVKSQELQPGYVTDLYSAFYPMAAASPYIRALALEDHGLTWRHAPAVLAHPSGPDADAAAVLYRDPHRTADGLDRDHPGDGRAWLDLLAQWQRIREPFLHLLFSPFPPVRGTVGLLRAVGTRDALRLARTLMLPVARLGTELFGGRHGPLLLTGNAMHADVPVVAPGSGAFGWLMSMLAQDVGFPVPEGGAGRLAAALLRRAESAGAQVVTGCQVEGVEVRGGRAVGVRLAGGGRLRARRAVLADVAAPTLYRSLLPADAVPRRLLEEIDGLFTADLPTVKVNWAVRGRVPWQVPGLAEAGTLHVGADNGQLALWSAALSTGQPSDITFQLMGQLAVADPTRAPEGHETLWAYSHLPRGNPDAGAAERLAERMEETVERHAPGFRDLIGTRLRQLPQDLEADDANLLDGAINGGTAQLFQQLVFRPTPGLGRPETPVAGLYLASAGAHPGGGVHGGPGGIAATAVLHGAALAGSGARALARTTRWLAG</sequence>
<dbReference type="PANTHER" id="PTHR10668:SF105">
    <property type="entry name" value="DEHYDROGENASE-RELATED"/>
    <property type="match status" value="1"/>
</dbReference>
<evidence type="ECO:0000256" key="3">
    <source>
        <dbReference type="ARBA" id="ARBA00040298"/>
    </source>
</evidence>
<keyword evidence="6" id="KW-1185">Reference proteome</keyword>
<protein>
    <recommendedName>
        <fullName evidence="3">Pyridine nucleotide-disulfide oxidoreductase domain-containing protein 2</fullName>
    </recommendedName>
</protein>
<dbReference type="RefSeq" id="WP_398279083.1">
    <property type="nucleotide sequence ID" value="NZ_JBITLV010000003.1"/>
</dbReference>
<comment type="caution">
    <text evidence="5">The sequence shown here is derived from an EMBL/GenBank/DDBJ whole genome shotgun (WGS) entry which is preliminary data.</text>
</comment>
<evidence type="ECO:0000313" key="6">
    <source>
        <dbReference type="Proteomes" id="UP001612915"/>
    </source>
</evidence>
<organism evidence="5 6">
    <name type="scientific">Spongisporangium articulatum</name>
    <dbReference type="NCBI Taxonomy" id="3362603"/>
    <lineage>
        <taxon>Bacteria</taxon>
        <taxon>Bacillati</taxon>
        <taxon>Actinomycetota</taxon>
        <taxon>Actinomycetes</taxon>
        <taxon>Kineosporiales</taxon>
        <taxon>Kineosporiaceae</taxon>
        <taxon>Spongisporangium</taxon>
    </lineage>
</organism>
<dbReference type="Proteomes" id="UP001612915">
    <property type="component" value="Unassembled WGS sequence"/>
</dbReference>
<name>A0ABW8AN69_9ACTN</name>